<keyword evidence="3" id="KW-1185">Reference proteome</keyword>
<proteinExistence type="predicted"/>
<evidence type="ECO:0000313" key="3">
    <source>
        <dbReference type="Proteomes" id="UP000676325"/>
    </source>
</evidence>
<dbReference type="Gene3D" id="3.90.1300.10">
    <property type="entry name" value="Amidase signature (AS) domain"/>
    <property type="match status" value="1"/>
</dbReference>
<evidence type="ECO:0000259" key="1">
    <source>
        <dbReference type="Pfam" id="PF01425"/>
    </source>
</evidence>
<dbReference type="Pfam" id="PF01425">
    <property type="entry name" value="Amidase"/>
    <property type="match status" value="2"/>
</dbReference>
<dbReference type="InterPro" id="IPR023631">
    <property type="entry name" value="Amidase_dom"/>
</dbReference>
<reference evidence="2" key="1">
    <citation type="submission" date="2021-04" db="EMBL/GenBank/DDBJ databases">
        <title>Genome based classification of Actinospica acidithermotolerans sp. nov., an actinobacterium isolated from an Indonesian hot spring.</title>
        <authorList>
            <person name="Kusuma A.B."/>
            <person name="Putra K.E."/>
            <person name="Nafisah S."/>
            <person name="Loh J."/>
            <person name="Nouioui I."/>
            <person name="Goodfellow M."/>
        </authorList>
    </citation>
    <scope>NUCLEOTIDE SEQUENCE</scope>
    <source>
        <strain evidence="2">MGRD01-02</strain>
    </source>
</reference>
<accession>A0A941IJ76</accession>
<comment type="caution">
    <text evidence="2">The sequence shown here is derived from an EMBL/GenBank/DDBJ whole genome shotgun (WGS) entry which is preliminary data.</text>
</comment>
<evidence type="ECO:0000313" key="2">
    <source>
        <dbReference type="EMBL" id="MBR7829139.1"/>
    </source>
</evidence>
<sequence>VAGYAVGAGNPAYLASAEAAGPAGEHAEAVRALVDAGASIQGIARTDEFAYSIVGANAHYGTPPNPRAPSRMPGGSSSGPASAVALIEASVGLGTDTAGSVRVPASWQGLWGLRTTYGAVSREGVLPLAPSFDAVGWLTRSAELLERVVRTVFAATETSGTGVPPLGEVVVCEDALAPADAGVRQAFGAVTRGLGRMREVEIGGLDAAYAAFRVVQAAEAWRVHGTWVKEHPDTLGADVAARFAWASAVDASAEDEARATLRGFRERVDDVLGDDVLVLPATPTAAPLRTADAATLDAVRTATITLTCLAPILGRPAISAPLLESDGAPVGLSLLGPRGSDVELVRRAGALAKESR</sequence>
<dbReference type="PROSITE" id="PS00571">
    <property type="entry name" value="AMIDASES"/>
    <property type="match status" value="1"/>
</dbReference>
<protein>
    <recommendedName>
        <fullName evidence="1">Amidase domain-containing protein</fullName>
    </recommendedName>
</protein>
<dbReference type="InterPro" id="IPR020556">
    <property type="entry name" value="Amidase_CS"/>
</dbReference>
<dbReference type="RefSeq" id="WP_249161722.1">
    <property type="nucleotide sequence ID" value="NZ_JAGSOH010000076.1"/>
</dbReference>
<organism evidence="2 3">
    <name type="scientific">Actinospica acidithermotolerans</name>
    <dbReference type="NCBI Taxonomy" id="2828514"/>
    <lineage>
        <taxon>Bacteria</taxon>
        <taxon>Bacillati</taxon>
        <taxon>Actinomycetota</taxon>
        <taxon>Actinomycetes</taxon>
        <taxon>Catenulisporales</taxon>
        <taxon>Actinospicaceae</taxon>
        <taxon>Actinospica</taxon>
    </lineage>
</organism>
<dbReference type="PANTHER" id="PTHR46310">
    <property type="entry name" value="AMIDASE 1"/>
    <property type="match status" value="1"/>
</dbReference>
<feature type="domain" description="Amidase" evidence="1">
    <location>
        <begin position="21"/>
        <end position="160"/>
    </location>
</feature>
<feature type="domain" description="Amidase" evidence="1">
    <location>
        <begin position="252"/>
        <end position="344"/>
    </location>
</feature>
<feature type="non-terminal residue" evidence="2">
    <location>
        <position position="1"/>
    </location>
</feature>
<dbReference type="AlphaFoldDB" id="A0A941IJ76"/>
<dbReference type="InterPro" id="IPR036928">
    <property type="entry name" value="AS_sf"/>
</dbReference>
<dbReference type="EMBL" id="JAGSOH010000076">
    <property type="protein sequence ID" value="MBR7829139.1"/>
    <property type="molecule type" value="Genomic_DNA"/>
</dbReference>
<dbReference type="PANTHER" id="PTHR46310:SF7">
    <property type="entry name" value="AMIDASE 1"/>
    <property type="match status" value="1"/>
</dbReference>
<gene>
    <name evidence="2" type="ORF">KDK95_22720</name>
</gene>
<dbReference type="SUPFAM" id="SSF75304">
    <property type="entry name" value="Amidase signature (AS) enzymes"/>
    <property type="match status" value="1"/>
</dbReference>
<dbReference type="Proteomes" id="UP000676325">
    <property type="component" value="Unassembled WGS sequence"/>
</dbReference>
<name>A0A941IJ76_9ACTN</name>